<dbReference type="AlphaFoldDB" id="A0A934V6H8"/>
<reference evidence="1" key="1">
    <citation type="submission" date="2021-01" db="EMBL/GenBank/DDBJ databases">
        <title>Modified the classification status of verrucomicrobia.</title>
        <authorList>
            <person name="Feng X."/>
        </authorList>
    </citation>
    <scope>NUCLEOTIDE SEQUENCE</scope>
    <source>
        <strain evidence="1">JCM 18052</strain>
    </source>
</reference>
<evidence type="ECO:0000313" key="1">
    <source>
        <dbReference type="EMBL" id="MBK1815047.1"/>
    </source>
</evidence>
<comment type="caution">
    <text evidence="1">The sequence shown here is derived from an EMBL/GenBank/DDBJ whole genome shotgun (WGS) entry which is preliminary data.</text>
</comment>
<evidence type="ECO:0000313" key="2">
    <source>
        <dbReference type="Proteomes" id="UP000600139"/>
    </source>
</evidence>
<dbReference type="Proteomes" id="UP000600139">
    <property type="component" value="Unassembled WGS sequence"/>
</dbReference>
<keyword evidence="2" id="KW-1185">Reference proteome</keyword>
<dbReference type="Pfam" id="PF08811">
    <property type="entry name" value="DUF1800"/>
    <property type="match status" value="1"/>
</dbReference>
<dbReference type="RefSeq" id="WP_200349993.1">
    <property type="nucleotide sequence ID" value="NZ_BAABHZ010000010.1"/>
</dbReference>
<dbReference type="InterPro" id="IPR014917">
    <property type="entry name" value="DUF1800"/>
</dbReference>
<proteinExistence type="predicted"/>
<dbReference type="EMBL" id="JAENIK010000004">
    <property type="protein sequence ID" value="MBK1815047.1"/>
    <property type="molecule type" value="Genomic_DNA"/>
</dbReference>
<sequence length="506" mass="57493">MLPKADQTWTIFEAAHLLNRAGFGGSPSDIRNFHGLGREKAVESLVSPAEPLDAFPLPEWSSDEQVAEDYKKLIAGRQALRQQSRGLSPEKAEMAKREAQRAVRREYREREAEARTWWFRRMLTTEAPLREKMTLFWHDHFATSVQKVKQTALVVRQNDLFRRHAFGSFRDLTQAILMDPAMTLYLDTQSSKKGMPNENFAREVMELFTLGEGNYSEQDIREAARAFTGYQINRATGTVTHNKKQWDGSNKTIFGKTAPYDGKGVIDLIFTKKETARFMAGKLWEFFVYEKPNAAALDALAEVFQQADFRTGPLLREIFLSREFYAASSIRSQIKCPVQYSVGLLKQLEISTPPAGFPITSGEQLGQVLFMPPNVAGWDWGQAWINTNTLLTRYNLAGYLTKGAGETEKVMASEKVRMPGMKDTPKRAARGWDGPDYEKIAPRPLRENPENLVDSLIFRFFQGPLPEKARGPLVEYAIAKKGAIFTNKETAELCHLMLSTPYYQLY</sequence>
<gene>
    <name evidence="1" type="ORF">JIN84_05435</name>
</gene>
<organism evidence="1 2">
    <name type="scientific">Luteolibacter yonseiensis</name>
    <dbReference type="NCBI Taxonomy" id="1144680"/>
    <lineage>
        <taxon>Bacteria</taxon>
        <taxon>Pseudomonadati</taxon>
        <taxon>Verrucomicrobiota</taxon>
        <taxon>Verrucomicrobiia</taxon>
        <taxon>Verrucomicrobiales</taxon>
        <taxon>Verrucomicrobiaceae</taxon>
        <taxon>Luteolibacter</taxon>
    </lineage>
</organism>
<accession>A0A934V6H8</accession>
<name>A0A934V6H8_9BACT</name>
<protein>
    <submittedName>
        <fullName evidence="1">DUF1800 domain-containing protein</fullName>
    </submittedName>
</protein>